<dbReference type="STRING" id="91604.ID47_01785"/>
<comment type="similarity">
    <text evidence="1">Belongs to the AB hydrolase superfamily. AB hydrolase 2 family.</text>
</comment>
<name>A0A077ARC2_9PROT</name>
<keyword evidence="2" id="KW-0378">Hydrolase</keyword>
<dbReference type="AlphaFoldDB" id="A0A077ARC2"/>
<protein>
    <recommendedName>
        <fullName evidence="3">Phospholipase/carboxylesterase/thioesterase domain-containing protein</fullName>
    </recommendedName>
</protein>
<dbReference type="InterPro" id="IPR050565">
    <property type="entry name" value="LYPA1-2/EST-like"/>
</dbReference>
<accession>A0A077ARC2</accession>
<evidence type="ECO:0000313" key="5">
    <source>
        <dbReference type="Proteomes" id="UP000028926"/>
    </source>
</evidence>
<organism evidence="4 5">
    <name type="scientific">Candidatus Odyssella acanthamoebae</name>
    <dbReference type="NCBI Taxonomy" id="91604"/>
    <lineage>
        <taxon>Bacteria</taxon>
        <taxon>Pseudomonadati</taxon>
        <taxon>Pseudomonadota</taxon>
        <taxon>Alphaproteobacteria</taxon>
        <taxon>Holosporales</taxon>
        <taxon>Candidatus Paracaedibacteraceae</taxon>
        <taxon>Candidatus Odyssella</taxon>
    </lineage>
</organism>
<reference evidence="4 5" key="1">
    <citation type="submission" date="2014-07" db="EMBL/GenBank/DDBJ databases">
        <title>Comparative genomic insights into amoeba endosymbionts belonging to the families of Holosporaceae and Candidatus Midichloriaceae within Rickettsiales.</title>
        <authorList>
            <person name="Wang Z."/>
            <person name="Wu M."/>
        </authorList>
    </citation>
    <scope>NUCLEOTIDE SEQUENCE [LARGE SCALE GENOMIC DNA]</scope>
    <source>
        <strain evidence="4">PRA3</strain>
    </source>
</reference>
<proteinExistence type="inferred from homology"/>
<dbReference type="Pfam" id="PF02230">
    <property type="entry name" value="Abhydrolase_2"/>
    <property type="match status" value="1"/>
</dbReference>
<dbReference type="Gene3D" id="3.40.50.1820">
    <property type="entry name" value="alpha/beta hydrolase"/>
    <property type="match status" value="1"/>
</dbReference>
<dbReference type="SUPFAM" id="SSF53474">
    <property type="entry name" value="alpha/beta-Hydrolases"/>
    <property type="match status" value="1"/>
</dbReference>
<dbReference type="eggNOG" id="COG0400">
    <property type="taxonomic scope" value="Bacteria"/>
</dbReference>
<dbReference type="Proteomes" id="UP000028926">
    <property type="component" value="Chromosome"/>
</dbReference>
<dbReference type="EMBL" id="CP008941">
    <property type="protein sequence ID" value="AIK95737.1"/>
    <property type="molecule type" value="Genomic_DNA"/>
</dbReference>
<dbReference type="PANTHER" id="PTHR10655">
    <property type="entry name" value="LYSOPHOSPHOLIPASE-RELATED"/>
    <property type="match status" value="1"/>
</dbReference>
<dbReference type="KEGG" id="paca:ID47_01785"/>
<evidence type="ECO:0000313" key="4">
    <source>
        <dbReference type="EMBL" id="AIK95737.1"/>
    </source>
</evidence>
<dbReference type="HOGENOM" id="CLU_049413_5_2_5"/>
<sequence length="219" mass="23816">MLVGPTVSPKSGEKPEQLVVFLHGYGADGANLIDIADYWADLLPTAEFIAPNAIEPCEMGFGYQWFGLQDFSPFNIRAGLDRATPIIVKQLKIWLHERNLTPADLCLVGFSQGTMMALDIMFHLQGVKAVVGYSGAFYPPIGNLLKAPYPKIFLAHGDMDTVVPYLAFVEAVRNLQKFSITPATYTSHGLGHSINGEGLNRGGQFLVESLSATDSVILT</sequence>
<dbReference type="InterPro" id="IPR029058">
    <property type="entry name" value="AB_hydrolase_fold"/>
</dbReference>
<gene>
    <name evidence="4" type="ORF">ID47_01785</name>
</gene>
<dbReference type="InterPro" id="IPR003140">
    <property type="entry name" value="PLipase/COase/thioEstase"/>
</dbReference>
<feature type="domain" description="Phospholipase/carboxylesterase/thioesterase" evidence="3">
    <location>
        <begin position="11"/>
        <end position="206"/>
    </location>
</feature>
<dbReference type="PANTHER" id="PTHR10655:SF17">
    <property type="entry name" value="LYSOPHOSPHOLIPASE-LIKE PROTEIN 1"/>
    <property type="match status" value="1"/>
</dbReference>
<evidence type="ECO:0000259" key="3">
    <source>
        <dbReference type="Pfam" id="PF02230"/>
    </source>
</evidence>
<keyword evidence="5" id="KW-1185">Reference proteome</keyword>
<evidence type="ECO:0000256" key="1">
    <source>
        <dbReference type="ARBA" id="ARBA00006499"/>
    </source>
</evidence>
<dbReference type="GO" id="GO:0016787">
    <property type="term" value="F:hydrolase activity"/>
    <property type="evidence" value="ECO:0007669"/>
    <property type="project" value="UniProtKB-KW"/>
</dbReference>
<evidence type="ECO:0000256" key="2">
    <source>
        <dbReference type="ARBA" id="ARBA00022801"/>
    </source>
</evidence>